<feature type="binding site" evidence="10">
    <location>
        <position position="223"/>
    </location>
    <ligand>
        <name>Mn(2+)</name>
        <dbReference type="ChEBI" id="CHEBI:29035"/>
    </ligand>
</feature>
<dbReference type="NCBIfam" id="TIGR00287">
    <property type="entry name" value="cas1"/>
    <property type="match status" value="1"/>
</dbReference>
<comment type="similarity">
    <text evidence="10">Belongs to the CRISPR-associated endonuclease Cas1 family.</text>
</comment>
<organism evidence="11 12">
    <name type="scientific">Desulfurobacterium indicum</name>
    <dbReference type="NCBI Taxonomy" id="1914305"/>
    <lineage>
        <taxon>Bacteria</taxon>
        <taxon>Pseudomonadati</taxon>
        <taxon>Aquificota</taxon>
        <taxon>Aquificia</taxon>
        <taxon>Desulfurobacteriales</taxon>
        <taxon>Desulfurobacteriaceae</taxon>
        <taxon>Desulfurobacterium</taxon>
    </lineage>
</organism>
<dbReference type="GO" id="GO:0043571">
    <property type="term" value="P:maintenance of CRISPR repeat elements"/>
    <property type="evidence" value="ECO:0007669"/>
    <property type="project" value="UniProtKB-UniRule"/>
</dbReference>
<evidence type="ECO:0000256" key="3">
    <source>
        <dbReference type="ARBA" id="ARBA00022759"/>
    </source>
</evidence>
<dbReference type="InterPro" id="IPR042206">
    <property type="entry name" value="CRISPR-assoc_Cas1_C"/>
</dbReference>
<reference evidence="11 12" key="1">
    <citation type="submission" date="2016-10" db="EMBL/GenBank/DDBJ databases">
        <title>Genome sequence of a sulfur-reducing bacterium Desulfurobacterium indicum K6013.</title>
        <authorList>
            <person name="Cao J."/>
            <person name="Shao Z."/>
            <person name="Alain K."/>
            <person name="Jebbar M."/>
        </authorList>
    </citation>
    <scope>NUCLEOTIDE SEQUENCE [LARGE SCALE GENOMIC DNA]</scope>
    <source>
        <strain evidence="11 12">K6013</strain>
    </source>
</reference>
<protein>
    <recommendedName>
        <fullName evidence="10">CRISPR-associated endonuclease Cas1</fullName>
        <ecNumber evidence="10">3.1.-.-</ecNumber>
    </recommendedName>
</protein>
<comment type="cofactor">
    <cofactor evidence="10">
        <name>Mg(2+)</name>
        <dbReference type="ChEBI" id="CHEBI:18420"/>
    </cofactor>
    <cofactor evidence="10">
        <name>Mn(2+)</name>
        <dbReference type="ChEBI" id="CHEBI:29035"/>
    </cofactor>
</comment>
<evidence type="ECO:0000256" key="6">
    <source>
        <dbReference type="ARBA" id="ARBA00023118"/>
    </source>
</evidence>
<evidence type="ECO:0000256" key="10">
    <source>
        <dbReference type="HAMAP-Rule" id="MF_01470"/>
    </source>
</evidence>
<dbReference type="OrthoDB" id="9803119at2"/>
<keyword evidence="12" id="KW-1185">Reference proteome</keyword>
<dbReference type="PANTHER" id="PTHR34353:SF2">
    <property type="entry name" value="CRISPR-ASSOCIATED ENDONUCLEASE CAS1 1"/>
    <property type="match status" value="1"/>
</dbReference>
<evidence type="ECO:0000256" key="5">
    <source>
        <dbReference type="ARBA" id="ARBA00022842"/>
    </source>
</evidence>
<evidence type="ECO:0000256" key="4">
    <source>
        <dbReference type="ARBA" id="ARBA00022801"/>
    </source>
</evidence>
<accession>A0A1R1MKQ5</accession>
<evidence type="ECO:0000313" key="12">
    <source>
        <dbReference type="Proteomes" id="UP000187408"/>
    </source>
</evidence>
<dbReference type="Gene3D" id="3.100.10.20">
    <property type="entry name" value="CRISPR-associated endonuclease Cas1, N-terminal domain"/>
    <property type="match status" value="1"/>
</dbReference>
<keyword evidence="5 10" id="KW-0460">Magnesium</keyword>
<keyword evidence="8 10" id="KW-0464">Manganese</keyword>
<keyword evidence="6 10" id="KW-0051">Antiviral defense</keyword>
<dbReference type="EC" id="3.1.-.-" evidence="10"/>
<dbReference type="GO" id="GO:0016787">
    <property type="term" value="F:hydrolase activity"/>
    <property type="evidence" value="ECO:0007669"/>
    <property type="project" value="UniProtKB-KW"/>
</dbReference>
<proteinExistence type="inferred from homology"/>
<evidence type="ECO:0000256" key="1">
    <source>
        <dbReference type="ARBA" id="ARBA00022722"/>
    </source>
</evidence>
<dbReference type="HAMAP" id="MF_01470">
    <property type="entry name" value="Cas1"/>
    <property type="match status" value="1"/>
</dbReference>
<dbReference type="InterPro" id="IPR050646">
    <property type="entry name" value="Cas1"/>
</dbReference>
<dbReference type="GO" id="GO:0046872">
    <property type="term" value="F:metal ion binding"/>
    <property type="evidence" value="ECO:0007669"/>
    <property type="project" value="UniProtKB-UniRule"/>
</dbReference>
<dbReference type="CDD" id="cd09634">
    <property type="entry name" value="Cas1_I-II-III"/>
    <property type="match status" value="1"/>
</dbReference>
<keyword evidence="1 10" id="KW-0540">Nuclease</keyword>
<dbReference type="PANTHER" id="PTHR34353">
    <property type="entry name" value="CRISPR-ASSOCIATED ENDONUCLEASE CAS1 1"/>
    <property type="match status" value="1"/>
</dbReference>
<dbReference type="GO" id="GO:0051607">
    <property type="term" value="P:defense response to virus"/>
    <property type="evidence" value="ECO:0007669"/>
    <property type="project" value="UniProtKB-UniRule"/>
</dbReference>
<keyword evidence="3 10" id="KW-0255">Endonuclease</keyword>
<dbReference type="InterPro" id="IPR042211">
    <property type="entry name" value="CRISPR-assoc_Cas1_N"/>
</dbReference>
<comment type="function">
    <text evidence="10">CRISPR (clustered regularly interspaced short palindromic repeat), is an adaptive immune system that provides protection against mobile genetic elements (viruses, transposable elements and conjugative plasmids). CRISPR clusters contain spacers, sequences complementary to antecedent mobile elements, and target invading nucleic acids. CRISPR clusters are transcribed and processed into CRISPR RNA (crRNA). Acts as a dsDNA endonuclease. Involved in the integration of spacer DNA into the CRISPR cassette.</text>
</comment>
<sequence>MKGFLFVTSKGAKVSKDGNQLVIDIGEKRSRVPLGAISHVFIMGYVNVTVPVIRLLSTKGKFLFIMNKFGKLISVVYPEFLGSDNKFRLYQYAKFSSEKFKVQLTKNLLLQKLNNIVNVLSGLYVPSKMSMSPVMEWKENIEASILSASENQSMLGIDGNMSRFLFSKLASFNESPFYFERRIYYPPEDPVNALLSLSYTIFYSVLHSVVISAGLDPYFGFFHIKRGRHAALCSDLLEIVRPYLTALVFKALNDGFFEENDFVKEKRGTYLRSKPLKIFLKYYTDVVIHNRNDLYFSQVNNFLKYLKEELKK</sequence>
<evidence type="ECO:0000313" key="11">
    <source>
        <dbReference type="EMBL" id="OMH40398.1"/>
    </source>
</evidence>
<evidence type="ECO:0000256" key="7">
    <source>
        <dbReference type="ARBA" id="ARBA00023125"/>
    </source>
</evidence>
<dbReference type="STRING" id="1914305.BLW93_05585"/>
<dbReference type="EMBL" id="MOEN01000018">
    <property type="protein sequence ID" value="OMH40398.1"/>
    <property type="molecule type" value="Genomic_DNA"/>
</dbReference>
<comment type="caution">
    <text evidence="11">The sequence shown here is derived from an EMBL/GenBank/DDBJ whole genome shotgun (WGS) entry which is preliminary data.</text>
</comment>
<keyword evidence="4 10" id="KW-0378">Hydrolase</keyword>
<feature type="binding site" evidence="10">
    <location>
        <position position="238"/>
    </location>
    <ligand>
        <name>Mn(2+)</name>
        <dbReference type="ChEBI" id="CHEBI:29035"/>
    </ligand>
</feature>
<evidence type="ECO:0000256" key="8">
    <source>
        <dbReference type="ARBA" id="ARBA00023211"/>
    </source>
</evidence>
<dbReference type="RefSeq" id="WP_076713118.1">
    <property type="nucleotide sequence ID" value="NZ_MOEN01000018.1"/>
</dbReference>
<dbReference type="GO" id="GO:0003677">
    <property type="term" value="F:DNA binding"/>
    <property type="evidence" value="ECO:0007669"/>
    <property type="project" value="UniProtKB-KW"/>
</dbReference>
<name>A0A1R1MKQ5_9BACT</name>
<dbReference type="Proteomes" id="UP000187408">
    <property type="component" value="Unassembled WGS sequence"/>
</dbReference>
<dbReference type="GO" id="GO:0004519">
    <property type="term" value="F:endonuclease activity"/>
    <property type="evidence" value="ECO:0007669"/>
    <property type="project" value="UniProtKB-UniRule"/>
</dbReference>
<gene>
    <name evidence="10" type="primary">cas1</name>
    <name evidence="11" type="ORF">BLW93_05585</name>
</gene>
<evidence type="ECO:0000256" key="2">
    <source>
        <dbReference type="ARBA" id="ARBA00022723"/>
    </source>
</evidence>
<dbReference type="InterPro" id="IPR002729">
    <property type="entry name" value="CRISPR-assoc_Cas1"/>
</dbReference>
<dbReference type="Pfam" id="PF01867">
    <property type="entry name" value="Cas_Cas1"/>
    <property type="match status" value="1"/>
</dbReference>
<keyword evidence="2 10" id="KW-0479">Metal-binding</keyword>
<keyword evidence="7 10" id="KW-0238">DNA-binding</keyword>
<comment type="caution">
    <text evidence="10">Lacks conserved residue(s) required for the propagation of feature annotation.</text>
</comment>
<dbReference type="AlphaFoldDB" id="A0A1R1MKQ5"/>
<evidence type="ECO:0000256" key="9">
    <source>
        <dbReference type="ARBA" id="ARBA00038592"/>
    </source>
</evidence>
<comment type="subunit">
    <text evidence="9 10">Homodimer, forms a heterotetramer with a Cas2 homodimer.</text>
</comment>
<dbReference type="Gene3D" id="1.20.120.920">
    <property type="entry name" value="CRISPR-associated endonuclease Cas1, C-terminal domain"/>
    <property type="match status" value="1"/>
</dbReference>